<dbReference type="EMBL" id="JACMSF010000021">
    <property type="protein sequence ID" value="MBC2904003.1"/>
    <property type="molecule type" value="Genomic_DNA"/>
</dbReference>
<gene>
    <name evidence="1" type="ORF">H4N64_20710</name>
</gene>
<proteinExistence type="predicted"/>
<dbReference type="AlphaFoldDB" id="A0A7X1J4E6"/>
<evidence type="ECO:0000313" key="1">
    <source>
        <dbReference type="EMBL" id="MBC2904003.1"/>
    </source>
</evidence>
<name>A0A7X1J4E6_9ACTN</name>
<sequence>MTTTKTLAQLAEEMDGTQPDAVLITEDSRMVDVNLPANPEHFAEYAAAVLRCDLVEHVKIAPGLHLWMDEEGLGERPRNAFITWFTQNHPDSSELIVHGPVLVTGHHGDQVAPLEGADYLHLALAYGPLSTA</sequence>
<evidence type="ECO:0008006" key="3">
    <source>
        <dbReference type="Google" id="ProtNLM"/>
    </source>
</evidence>
<keyword evidence="2" id="KW-1185">Reference proteome</keyword>
<comment type="caution">
    <text evidence="1">The sequence shown here is derived from an EMBL/GenBank/DDBJ whole genome shotgun (WGS) entry which is preliminary data.</text>
</comment>
<evidence type="ECO:0000313" key="2">
    <source>
        <dbReference type="Proteomes" id="UP000584670"/>
    </source>
</evidence>
<organism evidence="1 2">
    <name type="scientific">Streptomyces cupreus</name>
    <dbReference type="NCBI Taxonomy" id="2759956"/>
    <lineage>
        <taxon>Bacteria</taxon>
        <taxon>Bacillati</taxon>
        <taxon>Actinomycetota</taxon>
        <taxon>Actinomycetes</taxon>
        <taxon>Kitasatosporales</taxon>
        <taxon>Streptomycetaceae</taxon>
        <taxon>Streptomyces</taxon>
    </lineage>
</organism>
<dbReference type="RefSeq" id="WP_186283876.1">
    <property type="nucleotide sequence ID" value="NZ_JACMSF010000021.1"/>
</dbReference>
<protein>
    <recommendedName>
        <fullName evidence="3">DUF3846 domain-containing protein</fullName>
    </recommendedName>
</protein>
<dbReference type="Proteomes" id="UP000584670">
    <property type="component" value="Unassembled WGS sequence"/>
</dbReference>
<reference evidence="1 2" key="1">
    <citation type="submission" date="2020-08" db="EMBL/GenBank/DDBJ databases">
        <title>Streptomyces sp. PSKA01 genome sequencing and assembly.</title>
        <authorList>
            <person name="Mandal S."/>
            <person name="Maiti P.K."/>
            <person name="Das P."/>
        </authorList>
    </citation>
    <scope>NUCLEOTIDE SEQUENCE [LARGE SCALE GENOMIC DNA]</scope>
    <source>
        <strain evidence="1 2">PSKA01</strain>
    </source>
</reference>
<accession>A0A7X1J4E6</accession>